<dbReference type="RefSeq" id="XP_001325050.1">
    <property type="nucleotide sequence ID" value="XM_001325015.1"/>
</dbReference>
<dbReference type="Gene3D" id="1.25.40.20">
    <property type="entry name" value="Ankyrin repeat-containing domain"/>
    <property type="match status" value="1"/>
</dbReference>
<dbReference type="PANTHER" id="PTHR24182">
    <property type="entry name" value="ANKYRIN REPEAT AND SOCS BOX CONTAINING 4"/>
    <property type="match status" value="1"/>
</dbReference>
<dbReference type="STRING" id="5722.A2E3D6"/>
<dbReference type="eggNOG" id="KOG4177">
    <property type="taxonomic scope" value="Eukaryota"/>
</dbReference>
<evidence type="ECO:0000313" key="4">
    <source>
        <dbReference type="Proteomes" id="UP000001542"/>
    </source>
</evidence>
<keyword evidence="4" id="KW-1185">Reference proteome</keyword>
<dbReference type="VEuPathDB" id="TrichDB:TVAGG3_0969840"/>
<dbReference type="InterPro" id="IPR036770">
    <property type="entry name" value="Ankyrin_rpt-contain_sf"/>
</dbReference>
<dbReference type="VEuPathDB" id="TrichDB:TVAG_221800"/>
<evidence type="ECO:0000313" key="3">
    <source>
        <dbReference type="EMBL" id="EAY12827.1"/>
    </source>
</evidence>
<keyword evidence="1" id="KW-0040">ANK repeat</keyword>
<proteinExistence type="predicted"/>
<dbReference type="SUPFAM" id="SSF48403">
    <property type="entry name" value="Ankyrin repeat"/>
    <property type="match status" value="1"/>
</dbReference>
<feature type="repeat" description="ANK" evidence="1">
    <location>
        <begin position="261"/>
        <end position="293"/>
    </location>
</feature>
<feature type="domain" description="DUF3447" evidence="2">
    <location>
        <begin position="152"/>
        <end position="223"/>
    </location>
</feature>
<gene>
    <name evidence="3" type="ORF">TVAG_221800</name>
</gene>
<dbReference type="PANTHER" id="PTHR24182:SF13">
    <property type="entry name" value="LD18443P"/>
    <property type="match status" value="1"/>
</dbReference>
<protein>
    <recommendedName>
        <fullName evidence="2">DUF3447 domain-containing protein</fullName>
    </recommendedName>
</protein>
<dbReference type="KEGG" id="tva:4770795"/>
<dbReference type="PROSITE" id="PS50297">
    <property type="entry name" value="ANK_REP_REGION"/>
    <property type="match status" value="1"/>
</dbReference>
<evidence type="ECO:0000259" key="2">
    <source>
        <dbReference type="Pfam" id="PF11929"/>
    </source>
</evidence>
<dbReference type="SMR" id="A2E3D6"/>
<dbReference type="Pfam" id="PF00023">
    <property type="entry name" value="Ank"/>
    <property type="match status" value="1"/>
</dbReference>
<dbReference type="Proteomes" id="UP000001542">
    <property type="component" value="Unassembled WGS sequence"/>
</dbReference>
<dbReference type="AlphaFoldDB" id="A2E3D6"/>
<sequence>MELNKLYSEYQDYIQVYNRIHSLTSSEDSEIDQVFQMIQNVLINKYKKSTETVRDEIIDVIDFRMNLGDPICKLFKKITSYDITETGYICPFWIHEQQDYEAMKKDDANTLIQMAESANCYEQMSYISDSAKFGALQCCKSLCSLFHKIIPLSSAIKGRNKSIIKIALEQFENSDDKSTVEDFMDSSIETFNMEMIKYFHESLNMDINLELCAKWNNFEAFLYAIETGCDKYEAFQYSSLFAFPSLTKYFIDLHLDLSHKFGISPLHNAVKTGNYEITEMLVSAGFDVDVRDWRRNTPLHFTPSVKIAALLLSKGADIMARNINGITPLHEAAKTSLELTKYLISQGADKNAKTIYNDLPINFAAQYNAYDIEDFLKDPNSDYVSRVCFIDEFERNYYYR</sequence>
<reference evidence="3" key="1">
    <citation type="submission" date="2006-10" db="EMBL/GenBank/DDBJ databases">
        <authorList>
            <person name="Amadeo P."/>
            <person name="Zhao Q."/>
            <person name="Wortman J."/>
            <person name="Fraser-Liggett C."/>
            <person name="Carlton J."/>
        </authorList>
    </citation>
    <scope>NUCLEOTIDE SEQUENCE</scope>
    <source>
        <strain evidence="3">G3</strain>
    </source>
</reference>
<name>A2E3D6_TRIV3</name>
<organism evidence="3 4">
    <name type="scientific">Trichomonas vaginalis (strain ATCC PRA-98 / G3)</name>
    <dbReference type="NCBI Taxonomy" id="412133"/>
    <lineage>
        <taxon>Eukaryota</taxon>
        <taxon>Metamonada</taxon>
        <taxon>Parabasalia</taxon>
        <taxon>Trichomonadida</taxon>
        <taxon>Trichomonadidae</taxon>
        <taxon>Trichomonas</taxon>
    </lineage>
</organism>
<dbReference type="InterPro" id="IPR002110">
    <property type="entry name" value="Ankyrin_rpt"/>
</dbReference>
<dbReference type="PROSITE" id="PS50088">
    <property type="entry name" value="ANK_REPEAT"/>
    <property type="match status" value="1"/>
</dbReference>
<reference evidence="3" key="2">
    <citation type="journal article" date="2007" name="Science">
        <title>Draft genome sequence of the sexually transmitted pathogen Trichomonas vaginalis.</title>
        <authorList>
            <person name="Carlton J.M."/>
            <person name="Hirt R.P."/>
            <person name="Silva J.C."/>
            <person name="Delcher A.L."/>
            <person name="Schatz M."/>
            <person name="Zhao Q."/>
            <person name="Wortman J.R."/>
            <person name="Bidwell S.L."/>
            <person name="Alsmark U.C.M."/>
            <person name="Besteiro S."/>
            <person name="Sicheritz-Ponten T."/>
            <person name="Noel C.J."/>
            <person name="Dacks J.B."/>
            <person name="Foster P.G."/>
            <person name="Simillion C."/>
            <person name="Van de Peer Y."/>
            <person name="Miranda-Saavedra D."/>
            <person name="Barton G.J."/>
            <person name="Westrop G.D."/>
            <person name="Mueller S."/>
            <person name="Dessi D."/>
            <person name="Fiori P.L."/>
            <person name="Ren Q."/>
            <person name="Paulsen I."/>
            <person name="Zhang H."/>
            <person name="Bastida-Corcuera F.D."/>
            <person name="Simoes-Barbosa A."/>
            <person name="Brown M.T."/>
            <person name="Hayes R.D."/>
            <person name="Mukherjee M."/>
            <person name="Okumura C.Y."/>
            <person name="Schneider R."/>
            <person name="Smith A.J."/>
            <person name="Vanacova S."/>
            <person name="Villalvazo M."/>
            <person name="Haas B.J."/>
            <person name="Pertea M."/>
            <person name="Feldblyum T.V."/>
            <person name="Utterback T.R."/>
            <person name="Shu C.L."/>
            <person name="Osoegawa K."/>
            <person name="de Jong P.J."/>
            <person name="Hrdy I."/>
            <person name="Horvathova L."/>
            <person name="Zubacova Z."/>
            <person name="Dolezal P."/>
            <person name="Malik S.B."/>
            <person name="Logsdon J.M. Jr."/>
            <person name="Henze K."/>
            <person name="Gupta A."/>
            <person name="Wang C.C."/>
            <person name="Dunne R.L."/>
            <person name="Upcroft J.A."/>
            <person name="Upcroft P."/>
            <person name="White O."/>
            <person name="Salzberg S.L."/>
            <person name="Tang P."/>
            <person name="Chiu C.-H."/>
            <person name="Lee Y.-S."/>
            <person name="Embley T.M."/>
            <person name="Coombs G.H."/>
            <person name="Mottram J.C."/>
            <person name="Tachezy J."/>
            <person name="Fraser-Liggett C.M."/>
            <person name="Johnson P.J."/>
        </authorList>
    </citation>
    <scope>NUCLEOTIDE SEQUENCE [LARGE SCALE GENOMIC DNA]</scope>
    <source>
        <strain evidence="3">G3</strain>
    </source>
</reference>
<dbReference type="SMART" id="SM00248">
    <property type="entry name" value="ANK"/>
    <property type="match status" value="5"/>
</dbReference>
<evidence type="ECO:0000256" key="1">
    <source>
        <dbReference type="PROSITE-ProRule" id="PRU00023"/>
    </source>
</evidence>
<dbReference type="EMBL" id="DS113295">
    <property type="protein sequence ID" value="EAY12827.1"/>
    <property type="molecule type" value="Genomic_DNA"/>
</dbReference>
<dbReference type="InParanoid" id="A2E3D6"/>
<dbReference type="InterPro" id="IPR020683">
    <property type="entry name" value="DUF3447"/>
</dbReference>
<accession>A2E3D6</accession>
<dbReference type="Pfam" id="PF12796">
    <property type="entry name" value="Ank_2"/>
    <property type="match status" value="1"/>
</dbReference>
<dbReference type="PRINTS" id="PR01415">
    <property type="entry name" value="ANKYRIN"/>
</dbReference>
<dbReference type="Pfam" id="PF11929">
    <property type="entry name" value="DUF3447"/>
    <property type="match status" value="1"/>
</dbReference>